<evidence type="ECO:0000256" key="2">
    <source>
        <dbReference type="ARBA" id="ARBA00022472"/>
    </source>
</evidence>
<keyword evidence="2" id="KW-0804">Transcription</keyword>
<evidence type="ECO:0000256" key="1">
    <source>
        <dbReference type="ARBA" id="ARBA00007692"/>
    </source>
</evidence>
<dbReference type="InterPro" id="IPR038538">
    <property type="entry name" value="MTERF_sf"/>
</dbReference>
<dbReference type="InterPro" id="IPR003690">
    <property type="entry name" value="MTERF"/>
</dbReference>
<keyword evidence="3" id="KW-0809">Transit peptide</keyword>
<keyword evidence="5" id="KW-1185">Reference proteome</keyword>
<comment type="similarity">
    <text evidence="1">Belongs to the mTERF family.</text>
</comment>
<dbReference type="GO" id="GO:0006353">
    <property type="term" value="P:DNA-templated transcription termination"/>
    <property type="evidence" value="ECO:0007669"/>
    <property type="project" value="UniProtKB-KW"/>
</dbReference>
<evidence type="ECO:0000313" key="4">
    <source>
        <dbReference type="EMBL" id="KAH0464150.1"/>
    </source>
</evidence>
<keyword evidence="2" id="KW-0806">Transcription termination</keyword>
<reference evidence="4 5" key="1">
    <citation type="journal article" date="2021" name="Hortic Res">
        <title>Chromosome-scale assembly of the Dendrobium chrysotoxum genome enhances the understanding of orchid evolution.</title>
        <authorList>
            <person name="Zhang Y."/>
            <person name="Zhang G.Q."/>
            <person name="Zhang D."/>
            <person name="Liu X.D."/>
            <person name="Xu X.Y."/>
            <person name="Sun W.H."/>
            <person name="Yu X."/>
            <person name="Zhu X."/>
            <person name="Wang Z.W."/>
            <person name="Zhao X."/>
            <person name="Zhong W.Y."/>
            <person name="Chen H."/>
            <person name="Yin W.L."/>
            <person name="Huang T."/>
            <person name="Niu S.C."/>
            <person name="Liu Z.J."/>
        </authorList>
    </citation>
    <scope>NUCLEOTIDE SEQUENCE [LARGE SCALE GENOMIC DNA]</scope>
    <source>
        <strain evidence="4">Lindl</strain>
    </source>
</reference>
<proteinExistence type="inferred from homology"/>
<dbReference type="EMBL" id="JAGFBR010000007">
    <property type="protein sequence ID" value="KAH0464150.1"/>
    <property type="molecule type" value="Genomic_DNA"/>
</dbReference>
<name>A0AAV7H9J7_DENCH</name>
<dbReference type="SMART" id="SM00733">
    <property type="entry name" value="Mterf"/>
    <property type="match status" value="6"/>
</dbReference>
<dbReference type="Pfam" id="PF02536">
    <property type="entry name" value="mTERF"/>
    <property type="match status" value="1"/>
</dbReference>
<dbReference type="GO" id="GO:0003676">
    <property type="term" value="F:nucleic acid binding"/>
    <property type="evidence" value="ECO:0007669"/>
    <property type="project" value="InterPro"/>
</dbReference>
<protein>
    <submittedName>
        <fullName evidence="4">Uncharacterized protein</fullName>
    </submittedName>
</protein>
<evidence type="ECO:0000313" key="5">
    <source>
        <dbReference type="Proteomes" id="UP000775213"/>
    </source>
</evidence>
<keyword evidence="2" id="KW-0805">Transcription regulation</keyword>
<evidence type="ECO:0000256" key="3">
    <source>
        <dbReference type="ARBA" id="ARBA00022946"/>
    </source>
</evidence>
<sequence length="385" mass="43891">MLVYSFFNNLCSIYKTTVPDFHSSFILIRSCNRFIVPHHICSSHSLLSSPAKSDGIMPLLLPSLHILTISSSHNPKPKSPSPHPPLLLRFRPSDRQIAQHLNTLGIRASPSYSSESLHWMLSVANYFESKGFSNIHFPRLFHLCPQIFSSTDINRTIAPVFSFLISELGASTEQSRDFIVRCPELLNCNVEFRLRPTLVFLREIGVYNLHVPSILNANLLIIPVGQLGSRIRFLESMGLSYEESSGICRRFPSIFRYSEENNLRPKFEYLLYEMGGSVEEVKRFPQYFGFCLKKRIVPRHLHLKQRNIRPSLKWMLMPGDKKFYGKLACKQRLTQSTKLSSIALLSTGLFPVISSRSITPNEKTSDFSVSLPLDAYSGARYLNIT</sequence>
<dbReference type="AlphaFoldDB" id="A0AAV7H9J7"/>
<gene>
    <name evidence="4" type="ORF">IEQ34_006936</name>
</gene>
<comment type="caution">
    <text evidence="4">The sequence shown here is derived from an EMBL/GenBank/DDBJ whole genome shotgun (WGS) entry which is preliminary data.</text>
</comment>
<dbReference type="Gene3D" id="1.25.70.10">
    <property type="entry name" value="Transcription termination factor 3, mitochondrial"/>
    <property type="match status" value="1"/>
</dbReference>
<dbReference type="PANTHER" id="PTHR13068">
    <property type="entry name" value="CGI-12 PROTEIN-RELATED"/>
    <property type="match status" value="1"/>
</dbReference>
<accession>A0AAV7H9J7</accession>
<dbReference type="Proteomes" id="UP000775213">
    <property type="component" value="Unassembled WGS sequence"/>
</dbReference>
<dbReference type="PANTHER" id="PTHR13068:SF139">
    <property type="entry name" value="TRANSCRIPTION TERMINATION FACTOR MTEF1, CHLOROPLASTIC"/>
    <property type="match status" value="1"/>
</dbReference>
<organism evidence="4 5">
    <name type="scientific">Dendrobium chrysotoxum</name>
    <name type="common">Orchid</name>
    <dbReference type="NCBI Taxonomy" id="161865"/>
    <lineage>
        <taxon>Eukaryota</taxon>
        <taxon>Viridiplantae</taxon>
        <taxon>Streptophyta</taxon>
        <taxon>Embryophyta</taxon>
        <taxon>Tracheophyta</taxon>
        <taxon>Spermatophyta</taxon>
        <taxon>Magnoliopsida</taxon>
        <taxon>Liliopsida</taxon>
        <taxon>Asparagales</taxon>
        <taxon>Orchidaceae</taxon>
        <taxon>Epidendroideae</taxon>
        <taxon>Malaxideae</taxon>
        <taxon>Dendrobiinae</taxon>
        <taxon>Dendrobium</taxon>
    </lineage>
</organism>